<accession>A0AAD1W669</accession>
<sequence>MLGDLQKVLQADVTQLHVDLTGLDSRIGLVEDTTTQHTKAIAELKHEVQTLKLQQAKNELHFAILKDLRHVWLHTAVKTVPATFRGTTMNAQHKIQVLPSDTTPDISDLRGAVTLLLPLGLEANSLQTTNLPGCGSASLGPGKDHSIRPARSDVLHACGSYHLNFGTLKIITHLLRRGTLNYQWLEFT</sequence>
<dbReference type="AlphaFoldDB" id="A0AAD1W669"/>
<keyword evidence="2" id="KW-1185">Reference proteome</keyword>
<reference evidence="1" key="1">
    <citation type="submission" date="2022-03" db="EMBL/GenBank/DDBJ databases">
        <authorList>
            <person name="Alioto T."/>
            <person name="Alioto T."/>
            <person name="Gomez Garrido J."/>
        </authorList>
    </citation>
    <scope>NUCLEOTIDE SEQUENCE</scope>
</reference>
<name>A0AAD1W669_PELCU</name>
<organism evidence="1 2">
    <name type="scientific">Pelobates cultripes</name>
    <name type="common">Western spadefoot toad</name>
    <dbReference type="NCBI Taxonomy" id="61616"/>
    <lineage>
        <taxon>Eukaryota</taxon>
        <taxon>Metazoa</taxon>
        <taxon>Chordata</taxon>
        <taxon>Craniata</taxon>
        <taxon>Vertebrata</taxon>
        <taxon>Euteleostomi</taxon>
        <taxon>Amphibia</taxon>
        <taxon>Batrachia</taxon>
        <taxon>Anura</taxon>
        <taxon>Pelobatoidea</taxon>
        <taxon>Pelobatidae</taxon>
        <taxon>Pelobates</taxon>
    </lineage>
</organism>
<dbReference type="Proteomes" id="UP001295444">
    <property type="component" value="Chromosome 04"/>
</dbReference>
<protein>
    <submittedName>
        <fullName evidence="1">Uncharacterized protein</fullName>
    </submittedName>
</protein>
<evidence type="ECO:0000313" key="1">
    <source>
        <dbReference type="EMBL" id="CAH2285859.1"/>
    </source>
</evidence>
<dbReference type="EMBL" id="OW240915">
    <property type="protein sequence ID" value="CAH2285859.1"/>
    <property type="molecule type" value="Genomic_DNA"/>
</dbReference>
<gene>
    <name evidence="1" type="ORF">PECUL_23A012704</name>
</gene>
<evidence type="ECO:0000313" key="2">
    <source>
        <dbReference type="Proteomes" id="UP001295444"/>
    </source>
</evidence>
<proteinExistence type="predicted"/>